<accession>A0A6J1D3Y2</accession>
<gene>
    <name evidence="3" type="primary">LOC111017364</name>
</gene>
<evidence type="ECO:0000313" key="2">
    <source>
        <dbReference type="Proteomes" id="UP000504603"/>
    </source>
</evidence>
<dbReference type="PANTHER" id="PTHR33984:SF2">
    <property type="entry name" value="OS02G0717600 PROTEIN"/>
    <property type="match status" value="1"/>
</dbReference>
<dbReference type="GeneID" id="111017364"/>
<protein>
    <submittedName>
        <fullName evidence="3">Uncharacterized protein LOC111017364</fullName>
    </submittedName>
</protein>
<dbReference type="PANTHER" id="PTHR33984">
    <property type="entry name" value="OS02G0717600 PROTEIN"/>
    <property type="match status" value="1"/>
</dbReference>
<sequence>MPMDRTQATSESPSSRVMVLSIECIKGSSRADEWTGDMLQTGDIVEELTIGSSLCVRSPFKNGRSGIQRILHNSFKDKQTSIVVRVRRGRDQFSELHACIVPNDSAGRKQYVLRSITDPNYVVGFVDRTESECFDLQASRNDRMVSALERTRLQDGYVSYPWERRMHETLSVPYSSSFLSILLLPKASNEVATHYNDLEDTLARANAWLNSAQASGVPIVFMNIQTESLLTKISGDTASSTVSAGSLSDLSNLTNASLYGFEDYHGVDIGVVRSVRLWYAPLGGELPLEIKLKEGDSKLGFAISRTEEGFIYVSSVMDEDDNAPSTRSGLDHLYKEAENASKLLIISRVSNQKVLPWIVSSTGAIRCFDTVSLSQKLSLHRHAKVSIFLHVFLWDRELASSIGAAPSRQRPTPSQPAAPARLALPPEVQLARHPNDNQIQPLPADAFSESGSNNTDGSSIRMERDTAGDLSFRFHEFSLSSNWV</sequence>
<proteinExistence type="predicted"/>
<keyword evidence="2" id="KW-1185">Reference proteome</keyword>
<dbReference type="RefSeq" id="XP_022148795.1">
    <property type="nucleotide sequence ID" value="XM_022293103.1"/>
</dbReference>
<dbReference type="AlphaFoldDB" id="A0A6J1D3Y2"/>
<dbReference type="OrthoDB" id="59661at2759"/>
<dbReference type="KEGG" id="mcha:111017364"/>
<dbReference type="Proteomes" id="UP000504603">
    <property type="component" value="Unplaced"/>
</dbReference>
<reference evidence="3" key="1">
    <citation type="submission" date="2025-08" db="UniProtKB">
        <authorList>
            <consortium name="RefSeq"/>
        </authorList>
    </citation>
    <scope>IDENTIFICATION</scope>
    <source>
        <strain evidence="3">OHB3-1</strain>
    </source>
</reference>
<evidence type="ECO:0000256" key="1">
    <source>
        <dbReference type="SAM" id="MobiDB-lite"/>
    </source>
</evidence>
<name>A0A6J1D3Y2_MOMCH</name>
<feature type="compositionally biased region" description="Polar residues" evidence="1">
    <location>
        <begin position="449"/>
        <end position="458"/>
    </location>
</feature>
<feature type="region of interest" description="Disordered" evidence="1">
    <location>
        <begin position="434"/>
        <end position="461"/>
    </location>
</feature>
<evidence type="ECO:0000313" key="3">
    <source>
        <dbReference type="RefSeq" id="XP_022148795.1"/>
    </source>
</evidence>
<organism evidence="2 3">
    <name type="scientific">Momordica charantia</name>
    <name type="common">Bitter gourd</name>
    <name type="synonym">Balsam pear</name>
    <dbReference type="NCBI Taxonomy" id="3673"/>
    <lineage>
        <taxon>Eukaryota</taxon>
        <taxon>Viridiplantae</taxon>
        <taxon>Streptophyta</taxon>
        <taxon>Embryophyta</taxon>
        <taxon>Tracheophyta</taxon>
        <taxon>Spermatophyta</taxon>
        <taxon>Magnoliopsida</taxon>
        <taxon>eudicotyledons</taxon>
        <taxon>Gunneridae</taxon>
        <taxon>Pentapetalae</taxon>
        <taxon>rosids</taxon>
        <taxon>fabids</taxon>
        <taxon>Cucurbitales</taxon>
        <taxon>Cucurbitaceae</taxon>
        <taxon>Momordiceae</taxon>
        <taxon>Momordica</taxon>
    </lineage>
</organism>